<evidence type="ECO:0000313" key="3">
    <source>
        <dbReference type="Proteomes" id="UP000030765"/>
    </source>
</evidence>
<dbReference type="Proteomes" id="UP000030765">
    <property type="component" value="Unassembled WGS sequence"/>
</dbReference>
<keyword evidence="3" id="KW-1185">Reference proteome</keyword>
<dbReference type="VEuPathDB" id="VectorBase:ASIC009199"/>
<name>A0A084VUF1_ANOSI</name>
<evidence type="ECO:0000313" key="1">
    <source>
        <dbReference type="EMBL" id="KFB41595.1"/>
    </source>
</evidence>
<sequence length="217" mass="23824">MTNPVWVNPVVSEGHGVQREQGAWSEGKDKRHSIQSIALFEQKSFGGRGQSALLRNESATVLPRYVGGGARRVAKRGQCRPTVEECGVSAGSKLVFFWGVFFLRTGSQCRKDLSSVGTRIRNRSNRERRNNAGNRVPLFGHGCGAECKVSVRSCVRTCWCVRSCALPARLSVARSYVRPLPADDGNAPRWHAVVFADRGFAVEEPQPAHTHVHTGQA</sequence>
<reference evidence="2" key="2">
    <citation type="submission" date="2020-05" db="UniProtKB">
        <authorList>
            <consortium name="EnsemblMetazoa"/>
        </authorList>
    </citation>
    <scope>IDENTIFICATION</scope>
</reference>
<reference evidence="1 3" key="1">
    <citation type="journal article" date="2014" name="BMC Genomics">
        <title>Genome sequence of Anopheles sinensis provides insight into genetics basis of mosquito competence for malaria parasites.</title>
        <authorList>
            <person name="Zhou D."/>
            <person name="Zhang D."/>
            <person name="Ding G."/>
            <person name="Shi L."/>
            <person name="Hou Q."/>
            <person name="Ye Y."/>
            <person name="Xu Y."/>
            <person name="Zhou H."/>
            <person name="Xiong C."/>
            <person name="Li S."/>
            <person name="Yu J."/>
            <person name="Hong S."/>
            <person name="Yu X."/>
            <person name="Zou P."/>
            <person name="Chen C."/>
            <person name="Chang X."/>
            <person name="Wang W."/>
            <person name="Lv Y."/>
            <person name="Sun Y."/>
            <person name="Ma L."/>
            <person name="Shen B."/>
            <person name="Zhu C."/>
        </authorList>
    </citation>
    <scope>NUCLEOTIDE SEQUENCE [LARGE SCALE GENOMIC DNA]</scope>
</reference>
<protein>
    <submittedName>
        <fullName evidence="1 2">Uncharacterized protein</fullName>
    </submittedName>
</protein>
<dbReference type="EMBL" id="KE525103">
    <property type="protein sequence ID" value="KFB41595.1"/>
    <property type="molecule type" value="Genomic_DNA"/>
</dbReference>
<dbReference type="AlphaFoldDB" id="A0A084VUF1"/>
<evidence type="ECO:0000313" key="2">
    <source>
        <dbReference type="EnsemblMetazoa" id="ASIC009199-PA"/>
    </source>
</evidence>
<accession>A0A084VUF1</accession>
<dbReference type="EMBL" id="ATLV01016737">
    <property type="status" value="NOT_ANNOTATED_CDS"/>
    <property type="molecule type" value="Genomic_DNA"/>
</dbReference>
<organism evidence="1">
    <name type="scientific">Anopheles sinensis</name>
    <name type="common">Mosquito</name>
    <dbReference type="NCBI Taxonomy" id="74873"/>
    <lineage>
        <taxon>Eukaryota</taxon>
        <taxon>Metazoa</taxon>
        <taxon>Ecdysozoa</taxon>
        <taxon>Arthropoda</taxon>
        <taxon>Hexapoda</taxon>
        <taxon>Insecta</taxon>
        <taxon>Pterygota</taxon>
        <taxon>Neoptera</taxon>
        <taxon>Endopterygota</taxon>
        <taxon>Diptera</taxon>
        <taxon>Nematocera</taxon>
        <taxon>Culicoidea</taxon>
        <taxon>Culicidae</taxon>
        <taxon>Anophelinae</taxon>
        <taxon>Anopheles</taxon>
    </lineage>
</organism>
<gene>
    <name evidence="1" type="ORF">ZHAS_00009199</name>
</gene>
<proteinExistence type="predicted"/>
<dbReference type="EnsemblMetazoa" id="ASIC009199-RA">
    <property type="protein sequence ID" value="ASIC009199-PA"/>
    <property type="gene ID" value="ASIC009199"/>
</dbReference>